<dbReference type="Gene3D" id="3.30.460.10">
    <property type="entry name" value="Beta Polymerase, domain 2"/>
    <property type="match status" value="1"/>
</dbReference>
<protein>
    <recommendedName>
        <fullName evidence="12">Poly(A) polymerase</fullName>
        <ecNumber evidence="12">2.7.7.19</ecNumber>
    </recommendedName>
</protein>
<comment type="cofactor">
    <cofactor evidence="1">
        <name>Mn(2+)</name>
        <dbReference type="ChEBI" id="CHEBI:29035"/>
    </cofactor>
</comment>
<evidence type="ECO:0000256" key="7">
    <source>
        <dbReference type="ARBA" id="ARBA00022741"/>
    </source>
</evidence>
<dbReference type="InterPro" id="IPR007010">
    <property type="entry name" value="PolA_pol_RNA-bd_dom"/>
</dbReference>
<feature type="binding site" evidence="14">
    <location>
        <position position="109"/>
    </location>
    <ligand>
        <name>Mg(2+)</name>
        <dbReference type="ChEBI" id="CHEBI:18420"/>
        <label>1</label>
        <note>catalytic</note>
    </ligand>
</feature>
<dbReference type="CDD" id="cd05402">
    <property type="entry name" value="NT_PAP_TUTase"/>
    <property type="match status" value="1"/>
</dbReference>
<dbReference type="FunFam" id="3.30.460.10:FF:000002">
    <property type="entry name" value="Poly(A) polymerase alpha, putative"/>
    <property type="match status" value="1"/>
</dbReference>
<dbReference type="SUPFAM" id="SSF81631">
    <property type="entry name" value="PAP/OAS1 substrate-binding domain"/>
    <property type="match status" value="1"/>
</dbReference>
<dbReference type="GO" id="GO:1990817">
    <property type="term" value="F:poly(A) RNA polymerase activity"/>
    <property type="evidence" value="ECO:0007669"/>
    <property type="project" value="UniProtKB-UniRule"/>
</dbReference>
<dbReference type="GO" id="GO:0005524">
    <property type="term" value="F:ATP binding"/>
    <property type="evidence" value="ECO:0007669"/>
    <property type="project" value="UniProtKB-UniRule"/>
</dbReference>
<proteinExistence type="inferred from homology"/>
<feature type="binding site" evidence="13">
    <location>
        <position position="161"/>
    </location>
    <ligand>
        <name>ATP</name>
        <dbReference type="ChEBI" id="CHEBI:30616"/>
    </ligand>
</feature>
<gene>
    <name evidence="19" type="ORF">Ciccas_006702</name>
</gene>
<dbReference type="EMBL" id="JBJKFK010000934">
    <property type="protein sequence ID" value="KAL3314675.1"/>
    <property type="molecule type" value="Genomic_DNA"/>
</dbReference>
<feature type="domain" description="Poly(A) polymerase central" evidence="17">
    <location>
        <begin position="215"/>
        <end position="360"/>
    </location>
</feature>
<dbReference type="GO" id="GO:0005634">
    <property type="term" value="C:nucleus"/>
    <property type="evidence" value="ECO:0007669"/>
    <property type="project" value="UniProtKB-SubCell"/>
</dbReference>
<evidence type="ECO:0000256" key="5">
    <source>
        <dbReference type="ARBA" id="ARBA00022679"/>
    </source>
</evidence>
<dbReference type="SUPFAM" id="SSF81301">
    <property type="entry name" value="Nucleotidyltransferase"/>
    <property type="match status" value="1"/>
</dbReference>
<evidence type="ECO:0000256" key="9">
    <source>
        <dbReference type="ARBA" id="ARBA00022842"/>
    </source>
</evidence>
<feature type="binding site" evidence="14">
    <location>
        <position position="109"/>
    </location>
    <ligand>
        <name>Mg(2+)</name>
        <dbReference type="ChEBI" id="CHEBI:18420"/>
        <label>2</label>
        <note>catalytic</note>
    </ligand>
</feature>
<dbReference type="EC" id="2.7.7.19" evidence="12"/>
<dbReference type="AlphaFoldDB" id="A0ABD2Q512"/>
<evidence type="ECO:0000256" key="6">
    <source>
        <dbReference type="ARBA" id="ARBA00022723"/>
    </source>
</evidence>
<feature type="domain" description="Poly(A) polymerase nucleotidyltransferase" evidence="18">
    <location>
        <begin position="15"/>
        <end position="210"/>
    </location>
</feature>
<keyword evidence="4 12" id="KW-0507">mRNA processing</keyword>
<comment type="subcellular location">
    <subcellularLocation>
        <location evidence="2 12">Nucleus</location>
    </subcellularLocation>
</comment>
<accession>A0ABD2Q512</accession>
<evidence type="ECO:0000256" key="15">
    <source>
        <dbReference type="SAM" id="MobiDB-lite"/>
    </source>
</evidence>
<name>A0ABD2Q512_9PLAT</name>
<keyword evidence="10 12" id="KW-0539">Nucleus</keyword>
<dbReference type="InterPro" id="IPR048840">
    <property type="entry name" value="PolA_pol_NTPase"/>
</dbReference>
<evidence type="ECO:0000256" key="13">
    <source>
        <dbReference type="PIRSR" id="PIRSR018425-1"/>
    </source>
</evidence>
<evidence type="ECO:0000256" key="12">
    <source>
        <dbReference type="PIRNR" id="PIRNR018425"/>
    </source>
</evidence>
<dbReference type="PANTHER" id="PTHR10682">
    <property type="entry name" value="POLY A POLYMERASE"/>
    <property type="match status" value="1"/>
</dbReference>
<evidence type="ECO:0000256" key="3">
    <source>
        <dbReference type="ARBA" id="ARBA00010912"/>
    </source>
</evidence>
<dbReference type="FunFam" id="1.10.1410.10:FF:000001">
    <property type="entry name" value="Putative poly(A) polymerase gamma"/>
    <property type="match status" value="1"/>
</dbReference>
<dbReference type="SUPFAM" id="SSF55003">
    <property type="entry name" value="PAP/Archaeal CCA-adding enzyme, C-terminal domain"/>
    <property type="match status" value="1"/>
</dbReference>
<sequence length="590" mass="67523">MTDNSEPNIPSECLGETGALSLKQPNEQDLKETKELEAALTQMNIFETTEEILHRRTALVKLQDLANGWIRQKASEQNLPAHICEATDGKIFTFGSYRLGVNFQGADIDSLFVVPRFISREEFFKEFYEILKEQPDIEDLIAVVNAFVPVLKMKFMKVEIDLLFSKIDANTVPDNFSLTENTESLMRLMDEKDVRSINGVRVTEDILKLVYQKETFKTALKVIRYWAKRRNIYANALGFLGGVSWAILVCRICQLYPLASASVIVYMFFKVYSQWPWPKPVRLRETEFIPALCLPVWDPRHNPTDQYHLMPILTPSYPSQNSTYNVQRSNRIIIERELNEGLQMCRDIVMRKKDWKALFEPSFFFTYRHYVVIVVKGDQKTSFAELCGLVESKLRVLVANFETNPYVKMAHVNCRSFGRVEQDEAEFSKKWFIGMDFDKNANTATSLRLNKLNNDAASGEKTKVNVDLTENITSFERSIERSMDKPTENPPTFHVIYVKKSQLSQFIPTEDMEAIKEEAKNHAIQQAAKQADTPTQTTPRIASPRTPLTGEENGATKRKVPPESPTLVSKSSKLTANEALEPQQQPVAQD</sequence>
<keyword evidence="7 12" id="KW-0547">Nucleotide-binding</keyword>
<dbReference type="GO" id="GO:0006397">
    <property type="term" value="P:mRNA processing"/>
    <property type="evidence" value="ECO:0007669"/>
    <property type="project" value="UniProtKB-KW"/>
</dbReference>
<keyword evidence="9 14" id="KW-0460">Magnesium</keyword>
<dbReference type="InterPro" id="IPR043519">
    <property type="entry name" value="NT_sf"/>
</dbReference>
<dbReference type="Pfam" id="PF04928">
    <property type="entry name" value="PAP_central"/>
    <property type="match status" value="1"/>
</dbReference>
<keyword evidence="6 14" id="KW-0479">Metal-binding</keyword>
<dbReference type="InterPro" id="IPR007012">
    <property type="entry name" value="PolA_pol_cen_dom"/>
</dbReference>
<evidence type="ECO:0000313" key="19">
    <source>
        <dbReference type="EMBL" id="KAL3314675.1"/>
    </source>
</evidence>
<keyword evidence="8 12" id="KW-0067">ATP-binding</keyword>
<comment type="similarity">
    <text evidence="3 12">Belongs to the poly(A) polymerase family.</text>
</comment>
<evidence type="ECO:0000259" key="17">
    <source>
        <dbReference type="Pfam" id="PF04928"/>
    </source>
</evidence>
<feature type="domain" description="Poly(A) polymerase RNA-binding" evidence="16">
    <location>
        <begin position="362"/>
        <end position="422"/>
    </location>
</feature>
<feature type="binding site" evidence="14">
    <location>
        <position position="107"/>
    </location>
    <ligand>
        <name>Mg(2+)</name>
        <dbReference type="ChEBI" id="CHEBI:18420"/>
        <label>2</label>
        <note>catalytic</note>
    </ligand>
</feature>
<evidence type="ECO:0000259" key="18">
    <source>
        <dbReference type="Pfam" id="PF20750"/>
    </source>
</evidence>
<feature type="binding site" evidence="13">
    <location>
        <begin position="242"/>
        <end position="243"/>
    </location>
    <ligand>
        <name>ATP</name>
        <dbReference type="ChEBI" id="CHEBI:30616"/>
    </ligand>
</feature>
<evidence type="ECO:0000256" key="14">
    <source>
        <dbReference type="PIRSR" id="PIRSR018425-2"/>
    </source>
</evidence>
<dbReference type="Pfam" id="PF04926">
    <property type="entry name" value="PAP_RNA-bind"/>
    <property type="match status" value="1"/>
</dbReference>
<evidence type="ECO:0000256" key="2">
    <source>
        <dbReference type="ARBA" id="ARBA00004123"/>
    </source>
</evidence>
<dbReference type="Pfam" id="PF20750">
    <property type="entry name" value="PAP_NTPase"/>
    <property type="match status" value="1"/>
</dbReference>
<feature type="compositionally biased region" description="Polar residues" evidence="15">
    <location>
        <begin position="523"/>
        <end position="540"/>
    </location>
</feature>
<dbReference type="Gene3D" id="3.30.70.590">
    <property type="entry name" value="Poly(A) polymerase predicted RNA binding domain"/>
    <property type="match status" value="1"/>
</dbReference>
<feature type="binding site" evidence="13">
    <location>
        <position position="233"/>
    </location>
    <ligand>
        <name>ATP</name>
        <dbReference type="ChEBI" id="CHEBI:30616"/>
    </ligand>
</feature>
<organism evidence="19 20">
    <name type="scientific">Cichlidogyrus casuarinus</name>
    <dbReference type="NCBI Taxonomy" id="1844966"/>
    <lineage>
        <taxon>Eukaryota</taxon>
        <taxon>Metazoa</taxon>
        <taxon>Spiralia</taxon>
        <taxon>Lophotrochozoa</taxon>
        <taxon>Platyhelminthes</taxon>
        <taxon>Monogenea</taxon>
        <taxon>Monopisthocotylea</taxon>
        <taxon>Dactylogyridea</taxon>
        <taxon>Ancyrocephalidae</taxon>
        <taxon>Cichlidogyrus</taxon>
    </lineage>
</organism>
<keyword evidence="20" id="KW-1185">Reference proteome</keyword>
<keyword evidence="5 12" id="KW-0808">Transferase</keyword>
<feature type="binding site" evidence="14">
    <location>
        <position position="107"/>
    </location>
    <ligand>
        <name>Mg(2+)</name>
        <dbReference type="ChEBI" id="CHEBI:18420"/>
        <label>1</label>
        <note>catalytic</note>
    </ligand>
</feature>
<feature type="compositionally biased region" description="Polar residues" evidence="15">
    <location>
        <begin position="566"/>
        <end position="575"/>
    </location>
</feature>
<dbReference type="Proteomes" id="UP001626550">
    <property type="component" value="Unassembled WGS sequence"/>
</dbReference>
<evidence type="ECO:0000256" key="11">
    <source>
        <dbReference type="ARBA" id="ARBA00048830"/>
    </source>
</evidence>
<comment type="function">
    <text evidence="12">Polymerase that creates the 3'-poly(A) tail of mRNA's.</text>
</comment>
<evidence type="ECO:0000256" key="10">
    <source>
        <dbReference type="ARBA" id="ARBA00023242"/>
    </source>
</evidence>
<feature type="binding site" evidence="14">
    <location>
        <position position="161"/>
    </location>
    <ligand>
        <name>Mg(2+)</name>
        <dbReference type="ChEBI" id="CHEBI:18420"/>
        <label>2</label>
        <note>catalytic</note>
    </ligand>
</feature>
<dbReference type="InterPro" id="IPR011068">
    <property type="entry name" value="NuclTrfase_I-like_C"/>
</dbReference>
<feature type="region of interest" description="Disordered" evidence="15">
    <location>
        <begin position="520"/>
        <end position="590"/>
    </location>
</feature>
<feature type="binding site" evidence="13">
    <location>
        <begin position="107"/>
        <end position="109"/>
    </location>
    <ligand>
        <name>ATP</name>
        <dbReference type="ChEBI" id="CHEBI:30616"/>
    </ligand>
</feature>
<dbReference type="InterPro" id="IPR014492">
    <property type="entry name" value="PolyA_polymerase"/>
</dbReference>
<dbReference type="PIRSF" id="PIRSF018425">
    <property type="entry name" value="PolyA_polymerase"/>
    <property type="match status" value="1"/>
</dbReference>
<comment type="cofactor">
    <cofactor evidence="14">
        <name>Mg(2+)</name>
        <dbReference type="ChEBI" id="CHEBI:18420"/>
    </cofactor>
    <text evidence="14">Binds 2 magnesium ions. Also active with manganese.</text>
</comment>
<feature type="binding site" evidence="13">
    <location>
        <begin position="94"/>
        <end position="96"/>
    </location>
    <ligand>
        <name>ATP</name>
        <dbReference type="ChEBI" id="CHEBI:30616"/>
    </ligand>
</feature>
<dbReference type="PANTHER" id="PTHR10682:SF10">
    <property type="entry name" value="POLYNUCLEOTIDE ADENYLYLTRANSFERASE"/>
    <property type="match status" value="1"/>
</dbReference>
<evidence type="ECO:0000259" key="16">
    <source>
        <dbReference type="Pfam" id="PF04926"/>
    </source>
</evidence>
<dbReference type="GO" id="GO:0003723">
    <property type="term" value="F:RNA binding"/>
    <property type="evidence" value="ECO:0007669"/>
    <property type="project" value="UniProtKB-UniRule"/>
</dbReference>
<comment type="caution">
    <text evidence="19">The sequence shown here is derived from an EMBL/GenBank/DDBJ whole genome shotgun (WGS) entry which is preliminary data.</text>
</comment>
<evidence type="ECO:0000313" key="20">
    <source>
        <dbReference type="Proteomes" id="UP001626550"/>
    </source>
</evidence>
<dbReference type="Gene3D" id="1.10.1410.10">
    <property type="match status" value="1"/>
</dbReference>
<comment type="catalytic activity">
    <reaction evidence="11 12">
        <text>RNA(n) + ATP = RNA(n)-3'-adenine ribonucleotide + diphosphate</text>
        <dbReference type="Rhea" id="RHEA:11332"/>
        <dbReference type="Rhea" id="RHEA-COMP:14527"/>
        <dbReference type="Rhea" id="RHEA-COMP:17347"/>
        <dbReference type="ChEBI" id="CHEBI:30616"/>
        <dbReference type="ChEBI" id="CHEBI:33019"/>
        <dbReference type="ChEBI" id="CHEBI:140395"/>
        <dbReference type="ChEBI" id="CHEBI:173115"/>
        <dbReference type="EC" id="2.7.7.19"/>
    </reaction>
</comment>
<evidence type="ECO:0000256" key="8">
    <source>
        <dbReference type="ARBA" id="ARBA00022840"/>
    </source>
</evidence>
<evidence type="ECO:0000256" key="1">
    <source>
        <dbReference type="ARBA" id="ARBA00001936"/>
    </source>
</evidence>
<reference evidence="19 20" key="1">
    <citation type="submission" date="2024-11" db="EMBL/GenBank/DDBJ databases">
        <title>Adaptive evolution of stress response genes in parasites aligns with host niche diversity.</title>
        <authorList>
            <person name="Hahn C."/>
            <person name="Resl P."/>
        </authorList>
    </citation>
    <scope>NUCLEOTIDE SEQUENCE [LARGE SCALE GENOMIC DNA]</scope>
    <source>
        <strain evidence="19">EGGRZ-B1_66</strain>
        <tissue evidence="19">Body</tissue>
    </source>
</reference>
<dbReference type="GO" id="GO:0046872">
    <property type="term" value="F:metal ion binding"/>
    <property type="evidence" value="ECO:0007669"/>
    <property type="project" value="UniProtKB-KW"/>
</dbReference>
<evidence type="ECO:0000256" key="4">
    <source>
        <dbReference type="ARBA" id="ARBA00022664"/>
    </source>
</evidence>